<dbReference type="AlphaFoldDB" id="A0A443HIE7"/>
<feature type="region of interest" description="Disordered" evidence="1">
    <location>
        <begin position="238"/>
        <end position="266"/>
    </location>
</feature>
<feature type="region of interest" description="Disordered" evidence="1">
    <location>
        <begin position="491"/>
        <end position="513"/>
    </location>
</feature>
<evidence type="ECO:0008006" key="4">
    <source>
        <dbReference type="Google" id="ProtNLM"/>
    </source>
</evidence>
<evidence type="ECO:0000256" key="1">
    <source>
        <dbReference type="SAM" id="MobiDB-lite"/>
    </source>
</evidence>
<dbReference type="Gene3D" id="3.40.50.1820">
    <property type="entry name" value="alpha/beta hydrolase"/>
    <property type="match status" value="1"/>
</dbReference>
<dbReference type="GeneID" id="39600927"/>
<dbReference type="RefSeq" id="XP_028481220.1">
    <property type="nucleotide sequence ID" value="XM_028631650.1"/>
</dbReference>
<accession>A0A443HIE7</accession>
<dbReference type="EMBL" id="RCNU01000019">
    <property type="protein sequence ID" value="RWQ91575.1"/>
    <property type="molecule type" value="Genomic_DNA"/>
</dbReference>
<organism evidence="2 3">
    <name type="scientific">Byssochlamys spectabilis</name>
    <name type="common">Paecilomyces variotii</name>
    <dbReference type="NCBI Taxonomy" id="264951"/>
    <lineage>
        <taxon>Eukaryota</taxon>
        <taxon>Fungi</taxon>
        <taxon>Dikarya</taxon>
        <taxon>Ascomycota</taxon>
        <taxon>Pezizomycotina</taxon>
        <taxon>Eurotiomycetes</taxon>
        <taxon>Eurotiomycetidae</taxon>
        <taxon>Eurotiales</taxon>
        <taxon>Thermoascaceae</taxon>
        <taxon>Paecilomyces</taxon>
    </lineage>
</organism>
<protein>
    <recommendedName>
        <fullName evidence="4">Alpha/beta hydrolase fold-3 domain-containing protein</fullName>
    </recommendedName>
</protein>
<evidence type="ECO:0000313" key="3">
    <source>
        <dbReference type="Proteomes" id="UP000283841"/>
    </source>
</evidence>
<dbReference type="VEuPathDB" id="FungiDB:C8Q69DRAFT_482432"/>
<dbReference type="SUPFAM" id="SSF53474">
    <property type="entry name" value="alpha/beta-Hydrolases"/>
    <property type="match status" value="1"/>
</dbReference>
<gene>
    <name evidence="2" type="ORF">C8Q69DRAFT_482432</name>
</gene>
<proteinExistence type="predicted"/>
<name>A0A443HIE7_BYSSP</name>
<dbReference type="STRING" id="264951.A0A443HIE7"/>
<feature type="compositionally biased region" description="Polar residues" evidence="1">
    <location>
        <begin position="491"/>
        <end position="504"/>
    </location>
</feature>
<comment type="caution">
    <text evidence="2">The sequence shown here is derived from an EMBL/GenBank/DDBJ whole genome shotgun (WGS) entry which is preliminary data.</text>
</comment>
<reference evidence="2 3" key="1">
    <citation type="journal article" date="2018" name="Front. Microbiol.">
        <title>Genomic and genetic insights into a cosmopolitan fungus, Paecilomyces variotii (Eurotiales).</title>
        <authorList>
            <person name="Urquhart A.S."/>
            <person name="Mondo S.J."/>
            <person name="Makela M.R."/>
            <person name="Hane J.K."/>
            <person name="Wiebenga A."/>
            <person name="He G."/>
            <person name="Mihaltcheva S."/>
            <person name="Pangilinan J."/>
            <person name="Lipzen A."/>
            <person name="Barry K."/>
            <person name="de Vries R.P."/>
            <person name="Grigoriev I.V."/>
            <person name="Idnurm A."/>
        </authorList>
    </citation>
    <scope>NUCLEOTIDE SEQUENCE [LARGE SCALE GENOMIC DNA]</scope>
    <source>
        <strain evidence="2 3">CBS 101075</strain>
    </source>
</reference>
<evidence type="ECO:0000313" key="2">
    <source>
        <dbReference type="EMBL" id="RWQ91575.1"/>
    </source>
</evidence>
<dbReference type="Proteomes" id="UP000283841">
    <property type="component" value="Unassembled WGS sequence"/>
</dbReference>
<sequence>MHALIGSLQRAASFCLRRPPALRCFSRVAGARFYSAAQSPSAYFEETVDVPVGGDGSLSLSILHPASLPQNVRPNVILYLPPGPLFQQDEPDSNGTNGDDYLSEYTPDIDVLSPQHILAYTTLSTVVTVNYRLGKQLLRPETALPGEPQSHDPPPAKFYKYPTPIHDTLAGFDWVLQNLRPMQLCVYGRHVGGSLAVMLALTEPRSILAIAAYEPVCDWVGLDDYCVSVPDEVDPDVAVGGNGEKGSNGVEAAKKPPRQRTRRPAAAPGDLVPLLEAREKFFLKPEKYFDPFASPILFLRSAGKEVPLEFPKYLTGPDYPVPVSAQPKEEEELIDFWDIYMPPEDESTSPSTSGSEIDPIADMKPVRRRKALSRWPPYGLDYGLSADSWTSPSIRRSQVTLPWVRLYVPGERITEPEEVILDFESLGIEDEAGTEEEGRRTRRRRGKPVIEKTVLENQATEMVSVMHRACFFGREKGFGQNRVKLVRIPAQGTSAADESSTPTGANKAAEEEAGRWLSGILTT</sequence>
<keyword evidence="3" id="KW-1185">Reference proteome</keyword>
<dbReference type="InterPro" id="IPR029058">
    <property type="entry name" value="AB_hydrolase_fold"/>
</dbReference>